<dbReference type="EMBL" id="JMQM01000001">
    <property type="protein sequence ID" value="KFB10964.1"/>
    <property type="molecule type" value="Genomic_DNA"/>
</dbReference>
<dbReference type="AlphaFoldDB" id="A0A084UDC8"/>
<name>A0A084UDC8_9HYPH</name>
<evidence type="ECO:0000313" key="2">
    <source>
        <dbReference type="EMBL" id="KFB10964.1"/>
    </source>
</evidence>
<gene>
    <name evidence="2" type="ORF">EL18_02005</name>
</gene>
<proteinExistence type="predicted"/>
<keyword evidence="3" id="KW-1185">Reference proteome</keyword>
<accession>A0A084UDC8</accession>
<dbReference type="PATRIC" id="fig|472175.3.peg.2012"/>
<dbReference type="STRING" id="472175.EL18_02005"/>
<dbReference type="Proteomes" id="UP000053675">
    <property type="component" value="Unassembled WGS sequence"/>
</dbReference>
<feature type="compositionally biased region" description="Acidic residues" evidence="1">
    <location>
        <begin position="1"/>
        <end position="11"/>
    </location>
</feature>
<reference evidence="2 3" key="1">
    <citation type="submission" date="2014-05" db="EMBL/GenBank/DDBJ databases">
        <title>Draft Genome Sequence of Nitratireductor basaltis Strain UMTGB225, A Marine Bacterium Isolated from Green Barrel Tunicate.</title>
        <authorList>
            <person name="Gan H.Y."/>
        </authorList>
    </citation>
    <scope>NUCLEOTIDE SEQUENCE [LARGE SCALE GENOMIC DNA]</scope>
    <source>
        <strain evidence="2 3">UMTGB225</strain>
    </source>
</reference>
<feature type="compositionally biased region" description="Basic and acidic residues" evidence="1">
    <location>
        <begin position="18"/>
        <end position="48"/>
    </location>
</feature>
<dbReference type="RefSeq" id="WP_036482369.1">
    <property type="nucleotide sequence ID" value="NZ_JMQM01000001.1"/>
</dbReference>
<protein>
    <submittedName>
        <fullName evidence="2">Uncharacterized protein</fullName>
    </submittedName>
</protein>
<feature type="compositionally biased region" description="Basic and acidic residues" evidence="1">
    <location>
        <begin position="57"/>
        <end position="79"/>
    </location>
</feature>
<feature type="region of interest" description="Disordered" evidence="1">
    <location>
        <begin position="1"/>
        <end position="79"/>
    </location>
</feature>
<organism evidence="2 3">
    <name type="scientific">Nitratireductor basaltis</name>
    <dbReference type="NCBI Taxonomy" id="472175"/>
    <lineage>
        <taxon>Bacteria</taxon>
        <taxon>Pseudomonadati</taxon>
        <taxon>Pseudomonadota</taxon>
        <taxon>Alphaproteobacteria</taxon>
        <taxon>Hyphomicrobiales</taxon>
        <taxon>Phyllobacteriaceae</taxon>
        <taxon>Nitratireductor</taxon>
    </lineage>
</organism>
<evidence type="ECO:0000313" key="3">
    <source>
        <dbReference type="Proteomes" id="UP000053675"/>
    </source>
</evidence>
<dbReference type="OrthoDB" id="9941125at2"/>
<evidence type="ECO:0000256" key="1">
    <source>
        <dbReference type="SAM" id="MobiDB-lite"/>
    </source>
</evidence>
<comment type="caution">
    <text evidence="2">The sequence shown here is derived from an EMBL/GenBank/DDBJ whole genome shotgun (WGS) entry which is preliminary data.</text>
</comment>
<sequence length="79" mass="8758">MANSTPDDDMMESQQSKDLGHATKSQPDKAKDAEKETDLNQIEDDARANRGIGSETIGERDSETRKNLEEAAAKNDRNH</sequence>